<proteinExistence type="predicted"/>
<dbReference type="Proteomes" id="UP000429607">
    <property type="component" value="Unassembled WGS sequence"/>
</dbReference>
<evidence type="ECO:0000313" key="3">
    <source>
        <dbReference type="Proteomes" id="UP000429607"/>
    </source>
</evidence>
<evidence type="ECO:0000256" key="1">
    <source>
        <dbReference type="SAM" id="Phobius"/>
    </source>
</evidence>
<evidence type="ECO:0000313" key="2">
    <source>
        <dbReference type="EMBL" id="KAE9040474.1"/>
    </source>
</evidence>
<gene>
    <name evidence="2" type="ORF">PR001_g7065</name>
</gene>
<organism evidence="2 3">
    <name type="scientific">Phytophthora rubi</name>
    <dbReference type="NCBI Taxonomy" id="129364"/>
    <lineage>
        <taxon>Eukaryota</taxon>
        <taxon>Sar</taxon>
        <taxon>Stramenopiles</taxon>
        <taxon>Oomycota</taxon>
        <taxon>Peronosporomycetes</taxon>
        <taxon>Peronosporales</taxon>
        <taxon>Peronosporaceae</taxon>
        <taxon>Phytophthora</taxon>
    </lineage>
</organism>
<keyword evidence="1" id="KW-1133">Transmembrane helix</keyword>
<keyword evidence="1" id="KW-0472">Membrane</keyword>
<dbReference type="EMBL" id="QXFV01000344">
    <property type="protein sequence ID" value="KAE9040474.1"/>
    <property type="molecule type" value="Genomic_DNA"/>
</dbReference>
<accession>A0A6A3N509</accession>
<keyword evidence="1" id="KW-0812">Transmembrane</keyword>
<dbReference type="AlphaFoldDB" id="A0A6A3N509"/>
<evidence type="ECO:0008006" key="4">
    <source>
        <dbReference type="Google" id="ProtNLM"/>
    </source>
</evidence>
<feature type="transmembrane region" description="Helical" evidence="1">
    <location>
        <begin position="95"/>
        <end position="115"/>
    </location>
</feature>
<protein>
    <recommendedName>
        <fullName evidence="4">Reverse transcriptase Ty1/copia-type domain-containing protein</fullName>
    </recommendedName>
</protein>
<name>A0A6A3N509_9STRA</name>
<comment type="caution">
    <text evidence="2">The sequence shown here is derived from an EMBL/GenBank/DDBJ whole genome shotgun (WGS) entry which is preliminary data.</text>
</comment>
<reference evidence="2 3" key="1">
    <citation type="submission" date="2018-09" db="EMBL/GenBank/DDBJ databases">
        <title>Genomic investigation of the strawberry pathogen Phytophthora fragariae indicates pathogenicity is determined by transcriptional variation in three key races.</title>
        <authorList>
            <person name="Adams T.M."/>
            <person name="Armitage A.D."/>
            <person name="Sobczyk M.K."/>
            <person name="Bates H.J."/>
            <person name="Dunwell J.M."/>
            <person name="Nellist C.F."/>
            <person name="Harrison R.J."/>
        </authorList>
    </citation>
    <scope>NUCLEOTIDE SEQUENCE [LARGE SCALE GENOMIC DNA]</scope>
    <source>
        <strain evidence="2 3">SCRP249</strain>
    </source>
</reference>
<sequence length="137" mass="15006">MYVLVYIDDIFVATNDEQCKIKLFKELDTANGLKDQSLLSQYLGVEELESKATNTQIIQSSFYLITGKWPGSGPHYNNLPQILTKLNPTRGTAHVALVTGSVIAQVLVIVLHYAIGDTRLSSAIVNSSLIGAIVSRR</sequence>